<proteinExistence type="predicted"/>
<accession>F9WKJ6</accession>
<organism evidence="3 4">
    <name type="scientific">Trypanosoma vivax (strain Y486)</name>
    <dbReference type="NCBI Taxonomy" id="1055687"/>
    <lineage>
        <taxon>Eukaryota</taxon>
        <taxon>Discoba</taxon>
        <taxon>Euglenozoa</taxon>
        <taxon>Kinetoplastea</taxon>
        <taxon>Metakinetoplastina</taxon>
        <taxon>Trypanosomatida</taxon>
        <taxon>Trypanosomatidae</taxon>
        <taxon>Trypanosoma</taxon>
        <taxon>Duttonella</taxon>
    </lineage>
</organism>
<dbReference type="AlphaFoldDB" id="F9WKJ6"/>
<feature type="signal peptide" evidence="2">
    <location>
        <begin position="1"/>
        <end position="22"/>
    </location>
</feature>
<feature type="region of interest" description="Disordered" evidence="1">
    <location>
        <begin position="376"/>
        <end position="454"/>
    </location>
</feature>
<evidence type="ECO:0000313" key="4">
    <source>
        <dbReference type="Proteomes" id="UP000009027"/>
    </source>
</evidence>
<name>F9WKJ6_TRYVY</name>
<evidence type="ECO:0000313" key="3">
    <source>
        <dbReference type="EMBL" id="CCD18017.1"/>
    </source>
</evidence>
<evidence type="ECO:0000256" key="1">
    <source>
        <dbReference type="SAM" id="MobiDB-lite"/>
    </source>
</evidence>
<feature type="compositionally biased region" description="Basic and acidic residues" evidence="1">
    <location>
        <begin position="390"/>
        <end position="400"/>
    </location>
</feature>
<keyword evidence="2" id="KW-0732">Signal</keyword>
<dbReference type="Proteomes" id="UP000009027">
    <property type="component" value="Unassembled WGS sequence"/>
</dbReference>
<dbReference type="VEuPathDB" id="TriTrypDB:TvY486_0006560"/>
<reference evidence="3 4" key="1">
    <citation type="journal article" date="2012" name="Proc. Natl. Acad. Sci. U.S.A.">
        <title>Antigenic diversity is generated by distinct evolutionary mechanisms in African trypanosome species.</title>
        <authorList>
            <person name="Jackson A.P."/>
            <person name="Berry A."/>
            <person name="Aslett M."/>
            <person name="Allison H.C."/>
            <person name="Burton P."/>
            <person name="Vavrova-Anderson J."/>
            <person name="Brown R."/>
            <person name="Browne H."/>
            <person name="Corton N."/>
            <person name="Hauser H."/>
            <person name="Gamble J."/>
            <person name="Gilderthorp R."/>
            <person name="Marcello L."/>
            <person name="McQuillan J."/>
            <person name="Otto T.D."/>
            <person name="Quail M.A."/>
            <person name="Sanders M.J."/>
            <person name="van Tonder A."/>
            <person name="Ginger M.L."/>
            <person name="Field M.C."/>
            <person name="Barry J.D."/>
            <person name="Hertz-Fowler C."/>
            <person name="Berriman M."/>
        </authorList>
    </citation>
    <scope>NUCLEOTIDE SEQUENCE</scope>
    <source>
        <strain evidence="3 4">Y486</strain>
    </source>
</reference>
<gene>
    <name evidence="3" type="ORF">TvY486_0006560</name>
</gene>
<feature type="chain" id="PRO_5003390538" evidence="2">
    <location>
        <begin position="23"/>
        <end position="478"/>
    </location>
</feature>
<keyword evidence="4" id="KW-1185">Reference proteome</keyword>
<protein>
    <submittedName>
        <fullName evidence="3">Variant surface glycoprotein, (VSG), putative</fullName>
    </submittedName>
</protein>
<feature type="compositionally biased region" description="Basic and acidic residues" evidence="1">
    <location>
        <begin position="431"/>
        <end position="445"/>
    </location>
</feature>
<sequence length="478" mass="50337">MHKLALAVFCVIAARTSQRALAGEPNAGITVEDFRKVCVATHALGAVKSLSEAIAGRVKEATASARGVGEELEGQLRIKRSARQLVTQLAPSCIDASEGETAKKNASALVVCAADAINKAAVKLKQEADTAAAEAVDGKKEGDTALARLASAIGTGSNNGWHSTAEPIWQESLKLAMIYLCNNANTGSNGCGTTEGTNCPCVPTGFTAKNSNNARSSVETAPQIIHTGTTATDGSADTGQWTQLKNSAAVTEHQLKTNLNAAMRICEALEGTTAHHLNTADTIEQTISTLLRAMKRSDAEGATRCLGHMHTNAGCDGSSGEKGACICYKPKGGNTTAISWASKALTAVHALRSLLRTEKQAAQLTTIAAAWAAKQEHTQQQHTIGQPRTRRTDETAREHTSTPTASPRDNSQKHQQNDSTEQQTGDGARAQCEKDGGTWDPKEHACNNTAKQDTTHTRRTLDAALTLATLALTASAWR</sequence>
<evidence type="ECO:0000256" key="2">
    <source>
        <dbReference type="SAM" id="SignalP"/>
    </source>
</evidence>
<dbReference type="EMBL" id="CAEX01000219">
    <property type="protein sequence ID" value="CCD18017.1"/>
    <property type="molecule type" value="Genomic_DNA"/>
</dbReference>